<dbReference type="Proteomes" id="UP001321580">
    <property type="component" value="Unassembled WGS sequence"/>
</dbReference>
<evidence type="ECO:0000313" key="1">
    <source>
        <dbReference type="EMBL" id="MDI9240525.1"/>
    </source>
</evidence>
<reference evidence="1 2" key="1">
    <citation type="submission" date="2023-05" db="EMBL/GenBank/DDBJ databases">
        <title>Lysobacter sp. strain LF1 Genome sequencing and assembly.</title>
        <authorList>
            <person name="Jung Y."/>
        </authorList>
    </citation>
    <scope>NUCLEOTIDE SEQUENCE [LARGE SCALE GENOMIC DNA]</scope>
    <source>
        <strain evidence="1 2">LF1</strain>
    </source>
</reference>
<sequence>MPRLRTPYEKAAGKLISAIQKEWGAESGLSTADFSEGVMDAAHHLLQARTPEAAARLLSSLTVGQYLGELWVRRHPAVTPFIRDVEALLPKQLKTIRRCSAEPHSPRMRCR</sequence>
<keyword evidence="2" id="KW-1185">Reference proteome</keyword>
<dbReference type="EMBL" id="JASGBI010000001">
    <property type="protein sequence ID" value="MDI9240525.1"/>
    <property type="molecule type" value="Genomic_DNA"/>
</dbReference>
<proteinExistence type="predicted"/>
<organism evidence="1 2">
    <name type="scientific">Lysobacter stagni</name>
    <dbReference type="NCBI Taxonomy" id="3045172"/>
    <lineage>
        <taxon>Bacteria</taxon>
        <taxon>Pseudomonadati</taxon>
        <taxon>Pseudomonadota</taxon>
        <taxon>Gammaproteobacteria</taxon>
        <taxon>Lysobacterales</taxon>
        <taxon>Lysobacteraceae</taxon>
        <taxon>Lysobacter</taxon>
    </lineage>
</organism>
<dbReference type="RefSeq" id="WP_283213849.1">
    <property type="nucleotide sequence ID" value="NZ_JASGBI010000001.1"/>
</dbReference>
<evidence type="ECO:0000313" key="2">
    <source>
        <dbReference type="Proteomes" id="UP001321580"/>
    </source>
</evidence>
<gene>
    <name evidence="1" type="ORF">QLQ15_16595</name>
</gene>
<accession>A0ABT6XK30</accession>
<name>A0ABT6XK30_9GAMM</name>
<protein>
    <submittedName>
        <fullName evidence="1">Uncharacterized protein</fullName>
    </submittedName>
</protein>
<comment type="caution">
    <text evidence="1">The sequence shown here is derived from an EMBL/GenBank/DDBJ whole genome shotgun (WGS) entry which is preliminary data.</text>
</comment>